<keyword evidence="1" id="KW-0732">Signal</keyword>
<evidence type="ECO:0000313" key="2">
    <source>
        <dbReference type="EMBL" id="MBB6057915.1"/>
    </source>
</evidence>
<organism evidence="2 3">
    <name type="scientific">Hymenobacter luteus</name>
    <dbReference type="NCBI Taxonomy" id="1411122"/>
    <lineage>
        <taxon>Bacteria</taxon>
        <taxon>Pseudomonadati</taxon>
        <taxon>Bacteroidota</taxon>
        <taxon>Cytophagia</taxon>
        <taxon>Cytophagales</taxon>
        <taxon>Hymenobacteraceae</taxon>
        <taxon>Hymenobacter</taxon>
    </lineage>
</organism>
<evidence type="ECO:0000313" key="3">
    <source>
        <dbReference type="Proteomes" id="UP000532746"/>
    </source>
</evidence>
<gene>
    <name evidence="2" type="ORF">HNQ93_000745</name>
</gene>
<evidence type="ECO:0000256" key="1">
    <source>
        <dbReference type="SAM" id="SignalP"/>
    </source>
</evidence>
<keyword evidence="3" id="KW-1185">Reference proteome</keyword>
<reference evidence="2 3" key="1">
    <citation type="submission" date="2020-08" db="EMBL/GenBank/DDBJ databases">
        <title>Genomic Encyclopedia of Type Strains, Phase IV (KMG-IV): sequencing the most valuable type-strain genomes for metagenomic binning, comparative biology and taxonomic classification.</title>
        <authorList>
            <person name="Goeker M."/>
        </authorList>
    </citation>
    <scope>NUCLEOTIDE SEQUENCE [LARGE SCALE GENOMIC DNA]</scope>
    <source>
        <strain evidence="2 3">DSM 26718</strain>
    </source>
</reference>
<name>A0A7W9SYX5_9BACT</name>
<feature type="chain" id="PRO_5031062173" description="DUF481 domain-containing protein" evidence="1">
    <location>
        <begin position="21"/>
        <end position="240"/>
    </location>
</feature>
<evidence type="ECO:0008006" key="4">
    <source>
        <dbReference type="Google" id="ProtNLM"/>
    </source>
</evidence>
<feature type="signal peptide" evidence="1">
    <location>
        <begin position="1"/>
        <end position="20"/>
    </location>
</feature>
<dbReference type="EMBL" id="JACHGG010000001">
    <property type="protein sequence ID" value="MBB6057915.1"/>
    <property type="molecule type" value="Genomic_DNA"/>
</dbReference>
<sequence>MRYYSFLLPLLGGAVLPAAAQVPDSATTYRHQVGLTASPVLEGLFKNNRSLPLGVLYKRQLTPARALRLGAVANYRYQKRYDPVPLSNRDFRQTDTGLQAYAGLEWQRPLSRRWVAYAGVDVGAAYSNEFSQEYSESSALYNGINTTFSLDEDLTMRTYTAFVRPLAGVRYHLRSFLYVSAEAALPLQYSYYKLRSSTARWFKDSGQMIGTDIGGFQEHRLNLNFRPVSQLSVHYLFGRS</sequence>
<proteinExistence type="predicted"/>
<accession>A0A7W9SYX5</accession>
<comment type="caution">
    <text evidence="2">The sequence shown here is derived from an EMBL/GenBank/DDBJ whole genome shotgun (WGS) entry which is preliminary data.</text>
</comment>
<protein>
    <recommendedName>
        <fullName evidence="4">DUF481 domain-containing protein</fullName>
    </recommendedName>
</protein>
<dbReference type="AlphaFoldDB" id="A0A7W9SYX5"/>
<dbReference type="Proteomes" id="UP000532746">
    <property type="component" value="Unassembled WGS sequence"/>
</dbReference>
<dbReference type="RefSeq" id="WP_183401899.1">
    <property type="nucleotide sequence ID" value="NZ_JACHGG010000001.1"/>
</dbReference>